<dbReference type="EMBL" id="CACRXK020009091">
    <property type="protein sequence ID" value="CAB4016375.1"/>
    <property type="molecule type" value="Genomic_DNA"/>
</dbReference>
<evidence type="ECO:0000313" key="3">
    <source>
        <dbReference type="Proteomes" id="UP001152795"/>
    </source>
</evidence>
<reference evidence="2" key="1">
    <citation type="submission" date="2020-04" db="EMBL/GenBank/DDBJ databases">
        <authorList>
            <person name="Alioto T."/>
            <person name="Alioto T."/>
            <person name="Gomez Garrido J."/>
        </authorList>
    </citation>
    <scope>NUCLEOTIDE SEQUENCE</scope>
    <source>
        <strain evidence="2">A484AB</strain>
    </source>
</reference>
<keyword evidence="3" id="KW-1185">Reference proteome</keyword>
<feature type="region of interest" description="Disordered" evidence="1">
    <location>
        <begin position="37"/>
        <end position="212"/>
    </location>
</feature>
<comment type="caution">
    <text evidence="2">The sequence shown here is derived from an EMBL/GenBank/DDBJ whole genome shotgun (WGS) entry which is preliminary data.</text>
</comment>
<evidence type="ECO:0000256" key="1">
    <source>
        <dbReference type="SAM" id="MobiDB-lite"/>
    </source>
</evidence>
<sequence>ATYINDAVPLSAVVTNLADDNTDGLLSYNDPCPNELEEPLSSNKLFSNPGELPTFSNVSPTVPMASNTSKAVGEVHSNSERSNNQKLPDKSSSSDDALSDGSLGLENKPAVEARSNSERSSSIKGFRNKPISSDGRLSDEILGFENKPAARSNSERSSMESARDKSNSSDNRLSDRSPDLVNKPVGDVLSMSSYSDNFESDASDHTRGSSAS</sequence>
<feature type="compositionally biased region" description="Low complexity" evidence="1">
    <location>
        <begin position="94"/>
        <end position="105"/>
    </location>
</feature>
<protein>
    <submittedName>
        <fullName evidence="2">Uncharacterized protein</fullName>
    </submittedName>
</protein>
<evidence type="ECO:0000313" key="2">
    <source>
        <dbReference type="EMBL" id="CAB4016375.1"/>
    </source>
</evidence>
<proteinExistence type="predicted"/>
<feature type="compositionally biased region" description="Basic and acidic residues" evidence="1">
    <location>
        <begin position="202"/>
        <end position="212"/>
    </location>
</feature>
<name>A0A7D9IYQ1_PARCT</name>
<gene>
    <name evidence="2" type="ORF">PACLA_8A066620</name>
</gene>
<dbReference type="Proteomes" id="UP001152795">
    <property type="component" value="Unassembled WGS sequence"/>
</dbReference>
<feature type="non-terminal residue" evidence="2">
    <location>
        <position position="212"/>
    </location>
</feature>
<organism evidence="2 3">
    <name type="scientific">Paramuricea clavata</name>
    <name type="common">Red gorgonian</name>
    <name type="synonym">Violescent sea-whip</name>
    <dbReference type="NCBI Taxonomy" id="317549"/>
    <lineage>
        <taxon>Eukaryota</taxon>
        <taxon>Metazoa</taxon>
        <taxon>Cnidaria</taxon>
        <taxon>Anthozoa</taxon>
        <taxon>Octocorallia</taxon>
        <taxon>Malacalcyonacea</taxon>
        <taxon>Plexauridae</taxon>
        <taxon>Paramuricea</taxon>
    </lineage>
</organism>
<accession>A0A7D9IYQ1</accession>
<dbReference type="AlphaFoldDB" id="A0A7D9IYQ1"/>
<feature type="compositionally biased region" description="Polar residues" evidence="1">
    <location>
        <begin position="54"/>
        <end position="70"/>
    </location>
</feature>
<feature type="compositionally biased region" description="Basic and acidic residues" evidence="1">
    <location>
        <begin position="153"/>
        <end position="178"/>
    </location>
</feature>